<dbReference type="InterPro" id="IPR011990">
    <property type="entry name" value="TPR-like_helical_dom_sf"/>
</dbReference>
<comment type="caution">
    <text evidence="5">The sequence shown here is derived from an EMBL/GenBank/DDBJ whole genome shotgun (WGS) entry which is preliminary data.</text>
</comment>
<feature type="transmembrane region" description="Helical" evidence="3">
    <location>
        <begin position="15"/>
        <end position="38"/>
    </location>
</feature>
<evidence type="ECO:0000313" key="5">
    <source>
        <dbReference type="EMBL" id="HEB74438.1"/>
    </source>
</evidence>
<evidence type="ECO:0000256" key="1">
    <source>
        <dbReference type="PROSITE-ProRule" id="PRU00339"/>
    </source>
</evidence>
<dbReference type="Gene3D" id="3.40.50.300">
    <property type="entry name" value="P-loop containing nucleotide triphosphate hydrolases"/>
    <property type="match status" value="1"/>
</dbReference>
<dbReference type="Proteomes" id="UP000886268">
    <property type="component" value="Unassembled WGS sequence"/>
</dbReference>
<dbReference type="Gene3D" id="1.25.40.10">
    <property type="entry name" value="Tetratricopeptide repeat domain"/>
    <property type="match status" value="1"/>
</dbReference>
<keyword evidence="1" id="KW-0802">TPR repeat</keyword>
<dbReference type="Pfam" id="PF05729">
    <property type="entry name" value="NACHT"/>
    <property type="match status" value="1"/>
</dbReference>
<evidence type="ECO:0000256" key="3">
    <source>
        <dbReference type="SAM" id="Phobius"/>
    </source>
</evidence>
<dbReference type="SMART" id="SM00028">
    <property type="entry name" value="TPR"/>
    <property type="match status" value="1"/>
</dbReference>
<organism evidence="5">
    <name type="scientific">Desulfofervidus auxilii</name>
    <dbReference type="NCBI Taxonomy" id="1621989"/>
    <lineage>
        <taxon>Bacteria</taxon>
        <taxon>Pseudomonadati</taxon>
        <taxon>Thermodesulfobacteriota</taxon>
        <taxon>Candidatus Desulfofervidia</taxon>
        <taxon>Candidatus Desulfofervidales</taxon>
        <taxon>Candidatus Desulfofervidaceae</taxon>
        <taxon>Candidatus Desulfofervidus</taxon>
    </lineage>
</organism>
<reference evidence="5" key="1">
    <citation type="journal article" date="2020" name="mSystems">
        <title>Genome- and Community-Level Interaction Insights into Carbon Utilization and Element Cycling Functions of Hydrothermarchaeota in Hydrothermal Sediment.</title>
        <authorList>
            <person name="Zhou Z."/>
            <person name="Liu Y."/>
            <person name="Xu W."/>
            <person name="Pan J."/>
            <person name="Luo Z.H."/>
            <person name="Li M."/>
        </authorList>
    </citation>
    <scope>NUCLEOTIDE SEQUENCE [LARGE SCALE GENOMIC DNA]</scope>
    <source>
        <strain evidence="5">HyVt-45</strain>
    </source>
</reference>
<dbReference type="InterPro" id="IPR019734">
    <property type="entry name" value="TPR_rpt"/>
</dbReference>
<accession>A0A7V1N2X4</accession>
<evidence type="ECO:0000259" key="4">
    <source>
        <dbReference type="SMART" id="SM00382"/>
    </source>
</evidence>
<dbReference type="SUPFAM" id="SSF48452">
    <property type="entry name" value="TPR-like"/>
    <property type="match status" value="1"/>
</dbReference>
<sequence length="629" mass="73593">MDVLQKLFDINNPEVFWAAVSGTVAFLVAIGSFIKWLIPRLKTKWSKKGRDAENQKPKAPPKKPLPAPYTNLPSLPPIFVGRKKDIEDLKRQLSKWRLVSILGAPGIGKTTLANKIAWSCLNRKVFNYIYFVNLQEAKNSYHLFECIRNVLGIERFEINLDGVPKERIEVVEFEQKKDQLITRLNSFKSKVLLLLDSFETVANDDRSAFLLNSILEETRNIYLLITSRRDIGLRVYEKVYDLSPLSIEEAKELFIKHSKERSSIEGGTEIVEEICKLLEYLPFSIELIAQHTRRMSLKEIRDELIRSRLSLQGQKGLSFKGKAIRFKDMLSSLEFTYSQLNGEEKKLFLILSVFRGDFDRKAIKLVSKMNNWDKVLDALIDWHIITRKEEKGISRYALLETLKEYGRLKLANKSVKLYYQHAQYYLKIVQEAAKDLDNYWKEIEREFANIQQGADWAVDQILRKNFGRNVMEDARKEELLNILLEKEKISLPIWGKLTNPIFRDIIVHPFILYSPIIFLKNRLRWLSQYNLSLELAYNYGFALYKYIFLRGFVPEGLTWLKACAFACKVMEKRHDQAIIYNEIGIRYYSQGRYQEALDWYNRSLEISESISCKESLATTYNNIGEIYRV</sequence>
<feature type="non-terminal residue" evidence="5">
    <location>
        <position position="629"/>
    </location>
</feature>
<gene>
    <name evidence="5" type="ORF">ENJ03_04380</name>
</gene>
<dbReference type="SMART" id="SM00382">
    <property type="entry name" value="AAA"/>
    <property type="match status" value="1"/>
</dbReference>
<dbReference type="PANTHER" id="PTHR47691">
    <property type="entry name" value="REGULATOR-RELATED"/>
    <property type="match status" value="1"/>
</dbReference>
<dbReference type="InterPro" id="IPR007111">
    <property type="entry name" value="NACHT_NTPase"/>
</dbReference>
<dbReference type="Pfam" id="PF13424">
    <property type="entry name" value="TPR_12"/>
    <property type="match status" value="1"/>
</dbReference>
<feature type="repeat" description="TPR" evidence="1">
    <location>
        <begin position="577"/>
        <end position="610"/>
    </location>
</feature>
<keyword evidence="3" id="KW-0472">Membrane</keyword>
<keyword evidence="3" id="KW-1133">Transmembrane helix</keyword>
<protein>
    <submittedName>
        <fullName evidence="5">Tetratricopeptide repeat protein</fullName>
    </submittedName>
</protein>
<keyword evidence="3" id="KW-0812">Transmembrane</keyword>
<evidence type="ECO:0000256" key="2">
    <source>
        <dbReference type="SAM" id="MobiDB-lite"/>
    </source>
</evidence>
<dbReference type="PANTHER" id="PTHR47691:SF3">
    <property type="entry name" value="HTH-TYPE TRANSCRIPTIONAL REGULATOR RV0890C-RELATED"/>
    <property type="match status" value="1"/>
</dbReference>
<dbReference type="EMBL" id="DRKW01000256">
    <property type="protein sequence ID" value="HEB74438.1"/>
    <property type="molecule type" value="Genomic_DNA"/>
</dbReference>
<dbReference type="GO" id="GO:0043531">
    <property type="term" value="F:ADP binding"/>
    <property type="evidence" value="ECO:0007669"/>
    <property type="project" value="InterPro"/>
</dbReference>
<dbReference type="PROSITE" id="PS50293">
    <property type="entry name" value="TPR_REGION"/>
    <property type="match status" value="1"/>
</dbReference>
<name>A0A7V1N2X4_DESA2</name>
<dbReference type="SUPFAM" id="SSF52540">
    <property type="entry name" value="P-loop containing nucleoside triphosphate hydrolases"/>
    <property type="match status" value="1"/>
</dbReference>
<dbReference type="AlphaFoldDB" id="A0A7V1N2X4"/>
<dbReference type="InterPro" id="IPR027417">
    <property type="entry name" value="P-loop_NTPase"/>
</dbReference>
<dbReference type="InterPro" id="IPR003593">
    <property type="entry name" value="AAA+_ATPase"/>
</dbReference>
<feature type="region of interest" description="Disordered" evidence="2">
    <location>
        <begin position="48"/>
        <end position="68"/>
    </location>
</feature>
<feature type="domain" description="AAA+ ATPase" evidence="4">
    <location>
        <begin position="95"/>
        <end position="311"/>
    </location>
</feature>
<proteinExistence type="predicted"/>
<dbReference type="PROSITE" id="PS50005">
    <property type="entry name" value="TPR"/>
    <property type="match status" value="1"/>
</dbReference>